<feature type="domain" description="Reverse transcriptase Ty1/copia-type" evidence="1">
    <location>
        <begin position="6"/>
        <end position="242"/>
    </location>
</feature>
<dbReference type="Proteomes" id="UP000765509">
    <property type="component" value="Unassembled WGS sequence"/>
</dbReference>
<comment type="caution">
    <text evidence="2">The sequence shown here is derived from an EMBL/GenBank/DDBJ whole genome shotgun (WGS) entry which is preliminary data.</text>
</comment>
<evidence type="ECO:0000313" key="2">
    <source>
        <dbReference type="EMBL" id="MBW0477607.1"/>
    </source>
</evidence>
<dbReference type="AlphaFoldDB" id="A0A9Q3C5P0"/>
<evidence type="ECO:0000313" key="3">
    <source>
        <dbReference type="Proteomes" id="UP000765509"/>
    </source>
</evidence>
<reference evidence="2" key="1">
    <citation type="submission" date="2021-03" db="EMBL/GenBank/DDBJ databases">
        <title>Draft genome sequence of rust myrtle Austropuccinia psidii MF-1, a brazilian biotype.</title>
        <authorList>
            <person name="Quecine M.C."/>
            <person name="Pachon D.M.R."/>
            <person name="Bonatelli M.L."/>
            <person name="Correr F.H."/>
            <person name="Franceschini L.M."/>
            <person name="Leite T.F."/>
            <person name="Margarido G.R.A."/>
            <person name="Almeida C.A."/>
            <person name="Ferrarezi J.A."/>
            <person name="Labate C.A."/>
        </authorList>
    </citation>
    <scope>NUCLEOTIDE SEQUENCE</scope>
    <source>
        <strain evidence="2">MF-1</strain>
    </source>
</reference>
<dbReference type="InterPro" id="IPR043502">
    <property type="entry name" value="DNA/RNA_pol_sf"/>
</dbReference>
<dbReference type="EMBL" id="AVOT02004872">
    <property type="protein sequence ID" value="MBW0477607.1"/>
    <property type="molecule type" value="Genomic_DNA"/>
</dbReference>
<dbReference type="PANTHER" id="PTHR11439:SF463">
    <property type="entry name" value="REVERSE TRANSCRIPTASE TY1_COPIA-TYPE DOMAIN-CONTAINING PROTEIN"/>
    <property type="match status" value="1"/>
</dbReference>
<dbReference type="InterPro" id="IPR013103">
    <property type="entry name" value="RVT_2"/>
</dbReference>
<sequence length="522" mass="60156">METLRLWDVVELQDDYKIVCTTWVLKIKRNELNEPIEYKAQLCTQGFTQSVGIDFDRIYAPTGRLNPLRTLIAFACINNLQFHQIDIKCAFLKAPLKETVYLAIPQGLNLEKRKYCLRLNKAIYGLRQAPLAWYERLKNWLIKVNFFACVLDPCVFHRLGEHPIWLYIHVDDIAIFGRNTEVFKEEIGKEFEIKDIRPADLILGVKIHHMEDGISLDQQHFTEALLEQYGMNACKTVVTPLTPNEHLGPAKTEEVSSFIKLKTNYRSEIGSINYLSTATRPDLSFAVSTLSQYLERPGLKHWQAFLHILKYLSGSQDRGLHYPRQTSGTIITAYSDADWGNCQVTQCSTMGYLTSFHQCLVFWKTHKQPSVSISTAEAKYKSLCDLTSELLWFKQWCEEARLAKLESPILIYEDNQACIKTANGDCNLNNKRLKHVDIQLHFIKEVIKNKVVCLGYIPSAQMLADFLTKSVSRDTLEKSLQSLSVLRLATSFFYPSVNIYNFSNHRLFPSTSLYCYYILSLH</sequence>
<gene>
    <name evidence="2" type="ORF">O181_017322</name>
</gene>
<proteinExistence type="predicted"/>
<accession>A0A9Q3C5P0</accession>
<dbReference type="PANTHER" id="PTHR11439">
    <property type="entry name" value="GAG-POL-RELATED RETROTRANSPOSON"/>
    <property type="match status" value="1"/>
</dbReference>
<dbReference type="CDD" id="cd09272">
    <property type="entry name" value="RNase_HI_RT_Ty1"/>
    <property type="match status" value="1"/>
</dbReference>
<organism evidence="2 3">
    <name type="scientific">Austropuccinia psidii MF-1</name>
    <dbReference type="NCBI Taxonomy" id="1389203"/>
    <lineage>
        <taxon>Eukaryota</taxon>
        <taxon>Fungi</taxon>
        <taxon>Dikarya</taxon>
        <taxon>Basidiomycota</taxon>
        <taxon>Pucciniomycotina</taxon>
        <taxon>Pucciniomycetes</taxon>
        <taxon>Pucciniales</taxon>
        <taxon>Sphaerophragmiaceae</taxon>
        <taxon>Austropuccinia</taxon>
    </lineage>
</organism>
<evidence type="ECO:0000259" key="1">
    <source>
        <dbReference type="Pfam" id="PF07727"/>
    </source>
</evidence>
<keyword evidence="3" id="KW-1185">Reference proteome</keyword>
<dbReference type="SUPFAM" id="SSF56672">
    <property type="entry name" value="DNA/RNA polymerases"/>
    <property type="match status" value="1"/>
</dbReference>
<protein>
    <recommendedName>
        <fullName evidence="1">Reverse transcriptase Ty1/copia-type domain-containing protein</fullName>
    </recommendedName>
</protein>
<dbReference type="Pfam" id="PF07727">
    <property type="entry name" value="RVT_2"/>
    <property type="match status" value="1"/>
</dbReference>
<name>A0A9Q3C5P0_9BASI</name>